<evidence type="ECO:0000313" key="2">
    <source>
        <dbReference type="Proteomes" id="UP001172386"/>
    </source>
</evidence>
<dbReference type="EMBL" id="JAPDRQ010000176">
    <property type="protein sequence ID" value="KAJ9652925.1"/>
    <property type="molecule type" value="Genomic_DNA"/>
</dbReference>
<name>A0ACC2ZYZ5_9EURO</name>
<sequence length="462" mass="49839">MANNDNAPSGNIRLRFTTREGDLNLDDAAPVLIPSQFRRYQLSQYINSQLNLGKPVPFEFLVNGSYLRTNLADYLTQNGISAETTLTVEYVRARIPPQYTASYEHDDWVSDVHVSPTNGGAPARILTASYDGRIRVWNTSSQELATSPAPSDGGHLSSVKAAKFVTSSQVASASFDRTVKLWNYSETASESSPVITLGLNLYGHRAGIEAVTAHAPSHRLLTASADHSVGMWSTRKSDAPPAPEDLIPKVITKEGKRRKLNPSASAAQRGPLSLMQAHTASVTDARFDLNNATVGYSCSLDHTVRTWHLPSASLVDTRQTSSPLFCLEQMPALQLLAAGSANRDVKMVDPRASAASVVAMTLKGHKNHVVTLARDPSNDYVLASGSHDGTCRIWDVRSTKSSKDGITTQSVFTIARESLHGKPTPVTGEGVKVFGLCWDARIGILSGGEDKNVQVNTSENNG</sequence>
<proteinExistence type="predicted"/>
<reference evidence="1" key="1">
    <citation type="submission" date="2022-10" db="EMBL/GenBank/DDBJ databases">
        <title>Culturing micro-colonial fungi from biological soil crusts in the Mojave desert and describing Neophaeococcomyces mojavensis, and introducing the new genera and species Taxawa tesnikishii.</title>
        <authorList>
            <person name="Kurbessoian T."/>
            <person name="Stajich J.E."/>
        </authorList>
    </citation>
    <scope>NUCLEOTIDE SEQUENCE</scope>
    <source>
        <strain evidence="1">JES_112</strain>
    </source>
</reference>
<protein>
    <submittedName>
        <fullName evidence="1">Ribosome biogenesis protein ytm1</fullName>
    </submittedName>
</protein>
<comment type="caution">
    <text evidence="1">The sequence shown here is derived from an EMBL/GenBank/DDBJ whole genome shotgun (WGS) entry which is preliminary data.</text>
</comment>
<accession>A0ACC2ZYZ5</accession>
<evidence type="ECO:0000313" key="1">
    <source>
        <dbReference type="EMBL" id="KAJ9652925.1"/>
    </source>
</evidence>
<organism evidence="1 2">
    <name type="scientific">Neophaeococcomyces mojaviensis</name>
    <dbReference type="NCBI Taxonomy" id="3383035"/>
    <lineage>
        <taxon>Eukaryota</taxon>
        <taxon>Fungi</taxon>
        <taxon>Dikarya</taxon>
        <taxon>Ascomycota</taxon>
        <taxon>Pezizomycotina</taxon>
        <taxon>Eurotiomycetes</taxon>
        <taxon>Chaetothyriomycetidae</taxon>
        <taxon>Chaetothyriales</taxon>
        <taxon>Chaetothyriales incertae sedis</taxon>
        <taxon>Neophaeococcomyces</taxon>
    </lineage>
</organism>
<keyword evidence="2" id="KW-1185">Reference proteome</keyword>
<gene>
    <name evidence="1" type="primary">YTM1_1</name>
    <name evidence="1" type="ORF">H2198_007834</name>
</gene>
<dbReference type="Proteomes" id="UP001172386">
    <property type="component" value="Unassembled WGS sequence"/>
</dbReference>